<dbReference type="Proteomes" id="UP000789595">
    <property type="component" value="Unassembled WGS sequence"/>
</dbReference>
<dbReference type="OrthoDB" id="189114at2759"/>
<reference evidence="2" key="1">
    <citation type="submission" date="2021-11" db="EMBL/GenBank/DDBJ databases">
        <authorList>
            <consortium name="Genoscope - CEA"/>
            <person name="William W."/>
        </authorList>
    </citation>
    <scope>NUCLEOTIDE SEQUENCE</scope>
</reference>
<keyword evidence="3" id="KW-1185">Reference proteome</keyword>
<feature type="compositionally biased region" description="Polar residues" evidence="1">
    <location>
        <begin position="93"/>
        <end position="106"/>
    </location>
</feature>
<accession>A0A8J2S4K5</accession>
<evidence type="ECO:0000256" key="1">
    <source>
        <dbReference type="SAM" id="MobiDB-lite"/>
    </source>
</evidence>
<name>A0A8J2S4K5_9STRA</name>
<feature type="compositionally biased region" description="Basic and acidic residues" evidence="1">
    <location>
        <begin position="74"/>
        <end position="88"/>
    </location>
</feature>
<dbReference type="SUPFAM" id="SSF48371">
    <property type="entry name" value="ARM repeat"/>
    <property type="match status" value="1"/>
</dbReference>
<sequence>MGAEAKAERAAAPAPADSKASDELFAKLKEKVAPPVAEAKGEEKSDEPKLNYVQRQEKRIKERQERLAAAAEAKAAEEAKYADEKPYDAGRWSNAQGGWDTSQWDSTNYDTAAYEQSHYDQSQYASGYDDGTQYTYDDGTQYHASQYEGGDQSGYEHYDQSVYTEAIPEEGQYTEGYGHETIYTAPVAEEPSAFGGDASVYSAAYTADPSEYAREEPQLEASTEQRLSTYSEEPQQVELGPRCPDAYTGYFDTVRQEPYAYDEATGECVYAIAEDGAVFEADYRQVLWVRPYESSSIVAAPPERRPRTPSTQMVEYEEERAALIVQAAVRRGQAWARACERAISLYVKKLDEETAFYAYELVEGETRCDEKEIYLVSALCPQIENERLRSALTVNATQWHRPAVLLGTRRRRGLIPYDKDCPDQSADLAMYDDHSEIVSPQNDDEVDRYAWRVPMEPALMLKGPFCARTGRGKTCRFAINKLPDSKGLRNHHSVDQKVPLFLDNDEIECSEWKLGDWVQCFDGMVLKKVMVEPYMLSRGAGAQGPTEVVKLMQKNLKRPTVLYFCLMSIAKMELRESEMGLATKEASACVLQTLKTLTRYPKNEPLVAAATGALVQLAQNYATREVILKEEWQRLVVNALNNLKKESKEHLITTVDGQEKITVHTATRWARDTAMNGCRLFGVFAADPKRREDFAEEAIKSCLVVLAFCDESATVCSAACDCLYNYCYRCEFAALLAAEQGAYEKVQEAVGNFMSDEHCQKQCERAIKVLAPNGWRGEEVT</sequence>
<dbReference type="EMBL" id="CAKKNE010000001">
    <property type="protein sequence ID" value="CAH0364198.1"/>
    <property type="molecule type" value="Genomic_DNA"/>
</dbReference>
<dbReference type="AlphaFoldDB" id="A0A8J2S4K5"/>
<feature type="compositionally biased region" description="Basic and acidic residues" evidence="1">
    <location>
        <begin position="39"/>
        <end position="66"/>
    </location>
</feature>
<proteinExistence type="predicted"/>
<evidence type="ECO:0000313" key="2">
    <source>
        <dbReference type="EMBL" id="CAH0364198.1"/>
    </source>
</evidence>
<dbReference type="InterPro" id="IPR011989">
    <property type="entry name" value="ARM-like"/>
</dbReference>
<organism evidence="2 3">
    <name type="scientific">Pelagomonas calceolata</name>
    <dbReference type="NCBI Taxonomy" id="35677"/>
    <lineage>
        <taxon>Eukaryota</taxon>
        <taxon>Sar</taxon>
        <taxon>Stramenopiles</taxon>
        <taxon>Ochrophyta</taxon>
        <taxon>Pelagophyceae</taxon>
        <taxon>Pelagomonadales</taxon>
        <taxon>Pelagomonadaceae</taxon>
        <taxon>Pelagomonas</taxon>
    </lineage>
</organism>
<dbReference type="InterPro" id="IPR016024">
    <property type="entry name" value="ARM-type_fold"/>
</dbReference>
<gene>
    <name evidence="2" type="ORF">PECAL_1P05510</name>
</gene>
<dbReference type="Gene3D" id="1.25.10.10">
    <property type="entry name" value="Leucine-rich Repeat Variant"/>
    <property type="match status" value="1"/>
</dbReference>
<evidence type="ECO:0000313" key="3">
    <source>
        <dbReference type="Proteomes" id="UP000789595"/>
    </source>
</evidence>
<feature type="compositionally biased region" description="Basic and acidic residues" evidence="1">
    <location>
        <begin position="19"/>
        <end position="32"/>
    </location>
</feature>
<protein>
    <submittedName>
        <fullName evidence="2">Uncharacterized protein</fullName>
    </submittedName>
</protein>
<feature type="region of interest" description="Disordered" evidence="1">
    <location>
        <begin position="1"/>
        <end position="106"/>
    </location>
</feature>
<comment type="caution">
    <text evidence="2">The sequence shown here is derived from an EMBL/GenBank/DDBJ whole genome shotgun (WGS) entry which is preliminary data.</text>
</comment>